<dbReference type="GO" id="GO:0005777">
    <property type="term" value="C:peroxisome"/>
    <property type="evidence" value="ECO:0007669"/>
    <property type="project" value="EnsemblFungi"/>
</dbReference>
<dbReference type="Proteomes" id="UP000186594">
    <property type="component" value="Unassembled WGS sequence"/>
</dbReference>
<dbReference type="EMBL" id="LXFE01000145">
    <property type="protein sequence ID" value="OLL26803.1"/>
    <property type="molecule type" value="Genomic_DNA"/>
</dbReference>
<dbReference type="PANTHER" id="PTHR13832">
    <property type="entry name" value="PROTEIN PHOSPHATASE 2C"/>
    <property type="match status" value="1"/>
</dbReference>
<dbReference type="STRING" id="1198029.A0A1U7LW57"/>
<keyword evidence="4" id="KW-1185">Reference proteome</keyword>
<organism evidence="3 4">
    <name type="scientific">Neolecta irregularis (strain DAH-3)</name>
    <dbReference type="NCBI Taxonomy" id="1198029"/>
    <lineage>
        <taxon>Eukaryota</taxon>
        <taxon>Fungi</taxon>
        <taxon>Dikarya</taxon>
        <taxon>Ascomycota</taxon>
        <taxon>Taphrinomycotina</taxon>
        <taxon>Neolectales</taxon>
        <taxon>Neolectaceae</taxon>
        <taxon>Neolecta</taxon>
    </lineage>
</organism>
<accession>A0A1U7LW57</accession>
<evidence type="ECO:0000313" key="3">
    <source>
        <dbReference type="EMBL" id="OLL26803.1"/>
    </source>
</evidence>
<gene>
    <name evidence="3" type="ORF">NEOLI_001499</name>
</gene>
<dbReference type="AlphaFoldDB" id="A0A1U7LW57"/>
<dbReference type="PROSITE" id="PS51746">
    <property type="entry name" value="PPM_2"/>
    <property type="match status" value="1"/>
</dbReference>
<evidence type="ECO:0000313" key="4">
    <source>
        <dbReference type="Proteomes" id="UP000186594"/>
    </source>
</evidence>
<dbReference type="CDD" id="cd00143">
    <property type="entry name" value="PP2Cc"/>
    <property type="match status" value="1"/>
</dbReference>
<feature type="region of interest" description="Disordered" evidence="1">
    <location>
        <begin position="406"/>
        <end position="428"/>
    </location>
</feature>
<dbReference type="SMART" id="SM00332">
    <property type="entry name" value="PP2Cc"/>
    <property type="match status" value="1"/>
</dbReference>
<keyword evidence="3" id="KW-0670">Pyruvate</keyword>
<evidence type="ECO:0000256" key="1">
    <source>
        <dbReference type="SAM" id="MobiDB-lite"/>
    </source>
</evidence>
<feature type="domain" description="PPM-type phosphatase" evidence="2">
    <location>
        <begin position="110"/>
        <end position="479"/>
    </location>
</feature>
<dbReference type="Gene3D" id="3.60.40.10">
    <property type="entry name" value="PPM-type phosphatase domain"/>
    <property type="match status" value="1"/>
</dbReference>
<dbReference type="InterPro" id="IPR001932">
    <property type="entry name" value="PPM-type_phosphatase-like_dom"/>
</dbReference>
<evidence type="ECO:0000259" key="2">
    <source>
        <dbReference type="PROSITE" id="PS51746"/>
    </source>
</evidence>
<dbReference type="Pfam" id="PF00481">
    <property type="entry name" value="PP2C"/>
    <property type="match status" value="1"/>
</dbReference>
<name>A0A1U7LW57_NEOID</name>
<dbReference type="InterPro" id="IPR015655">
    <property type="entry name" value="PP2C"/>
</dbReference>
<reference evidence="3 4" key="1">
    <citation type="submission" date="2016-04" db="EMBL/GenBank/DDBJ databases">
        <title>Evolutionary innovation and constraint leading to complex multicellularity in the Ascomycota.</title>
        <authorList>
            <person name="Cisse O."/>
            <person name="Nguyen A."/>
            <person name="Hewitt D.A."/>
            <person name="Jedd G."/>
            <person name="Stajich J.E."/>
        </authorList>
    </citation>
    <scope>NUCLEOTIDE SEQUENCE [LARGE SCALE GENOMIC DNA]</scope>
    <source>
        <strain evidence="3 4">DAH-3</strain>
    </source>
</reference>
<proteinExistence type="predicted"/>
<dbReference type="SUPFAM" id="SSF81606">
    <property type="entry name" value="PP2C-like"/>
    <property type="match status" value="1"/>
</dbReference>
<feature type="compositionally biased region" description="Basic and acidic residues" evidence="1">
    <location>
        <begin position="406"/>
        <end position="424"/>
    </location>
</feature>
<dbReference type="OMA" id="DHNAWNP"/>
<dbReference type="GO" id="GO:0004741">
    <property type="term" value="F:[pyruvate dehydrogenase (acetyl-transferring)]-phosphatase activity"/>
    <property type="evidence" value="ECO:0007669"/>
    <property type="project" value="EnsemblFungi"/>
</dbReference>
<dbReference type="PANTHER" id="PTHR13832:SF792">
    <property type="entry name" value="GM14286P"/>
    <property type="match status" value="1"/>
</dbReference>
<comment type="caution">
    <text evidence="3">The sequence shown here is derived from an EMBL/GenBank/DDBJ whole genome shotgun (WGS) entry which is preliminary data.</text>
</comment>
<dbReference type="OrthoDB" id="420076at2759"/>
<dbReference type="InterPro" id="IPR036457">
    <property type="entry name" value="PPM-type-like_dom_sf"/>
</dbReference>
<protein>
    <submittedName>
        <fullName evidence="3">[Pyruvate dehydrogenase [acetyl-transferring]]-phosphatase 1, mitochondrial</fullName>
    </submittedName>
</protein>
<dbReference type="GO" id="GO:0005758">
    <property type="term" value="C:mitochondrial intermembrane space"/>
    <property type="evidence" value="ECO:0007669"/>
    <property type="project" value="EnsemblFungi"/>
</dbReference>
<sequence>MLGRSARSPPVASPPARMRAIHKVAKVASCGILVCSAVYLSLAYYRRASPSPPARDYSTPRTFTLNVPDPMNPYRLRPKEIRMMTMLEASKKLRANQESHRVTRAKGIWRYDINALASNDPIEDDRIEHIIKASDDSDWTFYGIFDGHSGWYTSDTLKKNLVPYVARELDSVYKSSSTPIDQDITDAIKSGFVKLDNEIVNESVAKLLPNLTKSAAADLLMPALSGSCGLLAFFDSKTKQVHVACTGDSRAVLGTKDNSGVWIAKSLSVDQTGSNVEEAERIKREHPGEDKAVWRGRVLGSLEPTRAFGDAKYKWSNDVQRKLEHEYFGRRISDYCKTPPYVTAEPVVTTTKIDTSKESFMVMATDGLWECLTNEEAVGLVGRWLDQGSSRPNGWMPNWFAGNKEPLAKADPADKKTGQKDPHNTQKKKFAFEDDNAATHLIRNALGGNDKDQLCSLLSLPSPMSRNYRDDITITVVFFGDNGESSSKEEFIVKHGEFKAKI</sequence>